<evidence type="ECO:0000313" key="1">
    <source>
        <dbReference type="EMBL" id="EQD51019.1"/>
    </source>
</evidence>
<organism evidence="1">
    <name type="scientific">mine drainage metagenome</name>
    <dbReference type="NCBI Taxonomy" id="410659"/>
    <lineage>
        <taxon>unclassified sequences</taxon>
        <taxon>metagenomes</taxon>
        <taxon>ecological metagenomes</taxon>
    </lineage>
</organism>
<dbReference type="GO" id="GO:0016746">
    <property type="term" value="F:acyltransferase activity"/>
    <property type="evidence" value="ECO:0007669"/>
    <property type="project" value="UniProtKB-KW"/>
</dbReference>
<feature type="non-terminal residue" evidence="1">
    <location>
        <position position="161"/>
    </location>
</feature>
<reference evidence="1" key="1">
    <citation type="submission" date="2013-08" db="EMBL/GenBank/DDBJ databases">
        <authorList>
            <person name="Mendez C."/>
            <person name="Richter M."/>
            <person name="Ferrer M."/>
            <person name="Sanchez J."/>
        </authorList>
    </citation>
    <scope>NUCLEOTIDE SEQUENCE</scope>
</reference>
<comment type="caution">
    <text evidence="1">The sequence shown here is derived from an EMBL/GenBank/DDBJ whole genome shotgun (WGS) entry which is preliminary data.</text>
</comment>
<dbReference type="AlphaFoldDB" id="T1BD97"/>
<name>T1BD97_9ZZZZ</name>
<gene>
    <name evidence="1" type="ORF">B2A_07088</name>
</gene>
<proteinExistence type="predicted"/>
<reference evidence="1" key="2">
    <citation type="journal article" date="2014" name="ISME J.">
        <title>Microbial stratification in low pH oxic and suboxic macroscopic growths along an acid mine drainage.</title>
        <authorList>
            <person name="Mendez-Garcia C."/>
            <person name="Mesa V."/>
            <person name="Sprenger R.R."/>
            <person name="Richter M."/>
            <person name="Diez M.S."/>
            <person name="Solano J."/>
            <person name="Bargiela R."/>
            <person name="Golyshina O.V."/>
            <person name="Manteca A."/>
            <person name="Ramos J.L."/>
            <person name="Gallego J.R."/>
            <person name="Llorente I."/>
            <person name="Martins Dos Santos V.A."/>
            <person name="Jensen O.N."/>
            <person name="Pelaez A.I."/>
            <person name="Sanchez J."/>
            <person name="Ferrer M."/>
        </authorList>
    </citation>
    <scope>NUCLEOTIDE SEQUENCE</scope>
</reference>
<keyword evidence="1" id="KW-0012">Acyltransferase</keyword>
<dbReference type="EMBL" id="AUZZ01005071">
    <property type="protein sequence ID" value="EQD51019.1"/>
    <property type="molecule type" value="Genomic_DNA"/>
</dbReference>
<accession>T1BD97</accession>
<feature type="non-terminal residue" evidence="1">
    <location>
        <position position="1"/>
    </location>
</feature>
<protein>
    <submittedName>
        <fullName evidence="1">Lipid A biosynthesis acyltransferase</fullName>
    </submittedName>
</protein>
<keyword evidence="1" id="KW-0808">Transferase</keyword>
<sequence length="161" mass="18027">GRAARWAERRERGSLALLRLMARFSLRVGRGPARPVLYVIAAYYFLFAPRARHASRRYLARALGRQPRPGERFRHVLAFATTIHDRVYLLSGRLDPFDLEIHGEALVREYLARGCGGVLLFGAHLGSFEITRAIGRRSAIPLAMAAHTRNARKINAALAAI</sequence>